<feature type="compositionally biased region" description="Low complexity" evidence="2">
    <location>
        <begin position="383"/>
        <end position="393"/>
    </location>
</feature>
<dbReference type="SUPFAM" id="SSF57667">
    <property type="entry name" value="beta-beta-alpha zinc fingers"/>
    <property type="match status" value="4"/>
</dbReference>
<dbReference type="Gene3D" id="3.30.160.60">
    <property type="entry name" value="Classic Zinc Finger"/>
    <property type="match status" value="1"/>
</dbReference>
<evidence type="ECO:0000256" key="2">
    <source>
        <dbReference type="SAM" id="MobiDB-lite"/>
    </source>
</evidence>
<feature type="domain" description="C2H2-type" evidence="3">
    <location>
        <begin position="487"/>
        <end position="515"/>
    </location>
</feature>
<dbReference type="EMBL" id="CAJNOT010000441">
    <property type="protein sequence ID" value="CAF0983060.1"/>
    <property type="molecule type" value="Genomic_DNA"/>
</dbReference>
<dbReference type="Proteomes" id="UP000663836">
    <property type="component" value="Unassembled WGS sequence"/>
</dbReference>
<dbReference type="GO" id="GO:0030154">
    <property type="term" value="P:cell differentiation"/>
    <property type="evidence" value="ECO:0007669"/>
    <property type="project" value="TreeGrafter"/>
</dbReference>
<dbReference type="Proteomes" id="UP000663864">
    <property type="component" value="Unassembled WGS sequence"/>
</dbReference>
<protein>
    <recommendedName>
        <fullName evidence="3">C2H2-type domain-containing protein</fullName>
    </recommendedName>
</protein>
<dbReference type="InterPro" id="IPR036236">
    <property type="entry name" value="Znf_C2H2_sf"/>
</dbReference>
<dbReference type="AlphaFoldDB" id="A0A814FGJ2"/>
<keyword evidence="1" id="KW-0479">Metal-binding</keyword>
<dbReference type="InterPro" id="IPR013087">
    <property type="entry name" value="Znf_C2H2_type"/>
</dbReference>
<dbReference type="SMART" id="SM00355">
    <property type="entry name" value="ZnF_C2H2"/>
    <property type="match status" value="6"/>
</dbReference>
<accession>A0A814FGJ2</accession>
<dbReference type="InterPro" id="IPR039746">
    <property type="entry name" value="FOG"/>
</dbReference>
<comment type="caution">
    <text evidence="4">The sequence shown here is derived from an EMBL/GenBank/DDBJ whole genome shotgun (WGS) entry which is preliminary data.</text>
</comment>
<dbReference type="PROSITE" id="PS50157">
    <property type="entry name" value="ZINC_FINGER_C2H2_2"/>
    <property type="match status" value="3"/>
</dbReference>
<sequence length="644" mass="74776">MSRRKQLHPKSLKEGEEILFDLPNELEYDEGSNHIIARMNLKQDHCFGPFPVILQIEDGIECFQLLDIKHNWLVHCSILNNSSINLNLIFENNQLLITTKESISIGTNLCLNKIILPKLNMNKDTQIKNEPKEIEMKIESPTNKHYPLIFICNTCGVRFSNRNTLDAHRRHYCTKRETTKSHSTDSTIEVGIKSIKRKSTDIIDSSSTSTKRLSLLSNDTYCHECNILFSKTDNFIQHKLYYCKTKSSSCKLKNKSIPFNRPIQIEQFIYVPIPVISSQIDTSHHDNKPLDLSKPKKINDEYERSIISTNLPLDLSTEKTKKIIQQQFYRCEYCSICFRSLKTLHAHQDNYCIEYRKQNKKDHNNLSTDIIENNRSPSPPVFSSNTSKSPSNDSLNPINRSFLFMCRLCKYQGNTLRGIRMHFKFHLSNNESCTDDDIIVKSTINSLTVPIRTSQLLLKCTICSAMFDYEEILLNHIINVHTNKTLCECLECQSRFSSRWNLTRHMKLVHTNIKKGDDDDDEQNDQQIKSNERLLDEDDQSSNSMNLIQKILRKSIDTNLIHKNLSCPFCCIKFSRIDTLQQHMMNYCASRPSTNEVLKYIKKTKISDTYCSSCQILFQHKTSYDAHKMYYCPDSSKAHVKISV</sequence>
<feature type="domain" description="C2H2-type" evidence="3">
    <location>
        <begin position="150"/>
        <end position="177"/>
    </location>
</feature>
<name>A0A814FGJ2_9BILA</name>
<dbReference type="GO" id="GO:0061629">
    <property type="term" value="F:RNA polymerase II-specific DNA-binding transcription factor binding"/>
    <property type="evidence" value="ECO:0007669"/>
    <property type="project" value="InterPro"/>
</dbReference>
<dbReference type="GO" id="GO:0045944">
    <property type="term" value="P:positive regulation of transcription by RNA polymerase II"/>
    <property type="evidence" value="ECO:0007669"/>
    <property type="project" value="TreeGrafter"/>
</dbReference>
<reference evidence="4" key="1">
    <citation type="submission" date="2021-02" db="EMBL/GenBank/DDBJ databases">
        <authorList>
            <person name="Nowell W R."/>
        </authorList>
    </citation>
    <scope>NUCLEOTIDE SEQUENCE</scope>
</reference>
<keyword evidence="1" id="KW-0863">Zinc-finger</keyword>
<dbReference type="GO" id="GO:0005634">
    <property type="term" value="C:nucleus"/>
    <property type="evidence" value="ECO:0007669"/>
    <property type="project" value="TreeGrafter"/>
</dbReference>
<evidence type="ECO:0000256" key="1">
    <source>
        <dbReference type="PROSITE-ProRule" id="PRU00042"/>
    </source>
</evidence>
<feature type="domain" description="C2H2-type" evidence="3">
    <location>
        <begin position="458"/>
        <end position="486"/>
    </location>
</feature>
<dbReference type="EMBL" id="CAJOBD010000087">
    <property type="protein sequence ID" value="CAF3569892.1"/>
    <property type="molecule type" value="Genomic_DNA"/>
</dbReference>
<organism evidence="4 6">
    <name type="scientific">Rotaria sordida</name>
    <dbReference type="NCBI Taxonomy" id="392033"/>
    <lineage>
        <taxon>Eukaryota</taxon>
        <taxon>Metazoa</taxon>
        <taxon>Spiralia</taxon>
        <taxon>Gnathifera</taxon>
        <taxon>Rotifera</taxon>
        <taxon>Eurotatoria</taxon>
        <taxon>Bdelloidea</taxon>
        <taxon>Philodinida</taxon>
        <taxon>Philodinidae</taxon>
        <taxon>Rotaria</taxon>
    </lineage>
</organism>
<evidence type="ECO:0000313" key="4">
    <source>
        <dbReference type="EMBL" id="CAF0983060.1"/>
    </source>
</evidence>
<dbReference type="PANTHER" id="PTHR12958:SF3">
    <property type="entry name" value="ZINC FINGER PROTEIN USH"/>
    <property type="match status" value="1"/>
</dbReference>
<dbReference type="PANTHER" id="PTHR12958">
    <property type="entry name" value="FRIEND OF GATA2-RELATED"/>
    <property type="match status" value="1"/>
</dbReference>
<dbReference type="GO" id="GO:0008270">
    <property type="term" value="F:zinc ion binding"/>
    <property type="evidence" value="ECO:0007669"/>
    <property type="project" value="UniProtKB-KW"/>
</dbReference>
<dbReference type="GO" id="GO:0007507">
    <property type="term" value="P:heart development"/>
    <property type="evidence" value="ECO:0007669"/>
    <property type="project" value="TreeGrafter"/>
</dbReference>
<evidence type="ECO:0000313" key="6">
    <source>
        <dbReference type="Proteomes" id="UP000663864"/>
    </source>
</evidence>
<evidence type="ECO:0000313" key="5">
    <source>
        <dbReference type="EMBL" id="CAF3569892.1"/>
    </source>
</evidence>
<dbReference type="GO" id="GO:0000122">
    <property type="term" value="P:negative regulation of transcription by RNA polymerase II"/>
    <property type="evidence" value="ECO:0007669"/>
    <property type="project" value="TreeGrafter"/>
</dbReference>
<dbReference type="PROSITE" id="PS00028">
    <property type="entry name" value="ZINC_FINGER_C2H2_1"/>
    <property type="match status" value="2"/>
</dbReference>
<proteinExistence type="predicted"/>
<feature type="region of interest" description="Disordered" evidence="2">
    <location>
        <begin position="368"/>
        <end position="393"/>
    </location>
</feature>
<dbReference type="Pfam" id="PF00096">
    <property type="entry name" value="zf-C2H2"/>
    <property type="match status" value="1"/>
</dbReference>
<evidence type="ECO:0000259" key="3">
    <source>
        <dbReference type="PROSITE" id="PS50157"/>
    </source>
</evidence>
<gene>
    <name evidence="5" type="ORF">JBS370_LOCUS2263</name>
    <name evidence="4" type="ORF">ZHD862_LOCUS11609</name>
</gene>
<keyword evidence="1" id="KW-0862">Zinc</keyword>